<dbReference type="Proteomes" id="UP000441586">
    <property type="component" value="Unassembled WGS sequence"/>
</dbReference>
<evidence type="ECO:0000259" key="1">
    <source>
        <dbReference type="Pfam" id="PF26078"/>
    </source>
</evidence>
<dbReference type="InterPro" id="IPR058530">
    <property type="entry name" value="Baseplate_J-like_C"/>
</dbReference>
<dbReference type="AlphaFoldDB" id="A0A6A4RF14"/>
<protein>
    <submittedName>
        <fullName evidence="3">Baseplate assembly protein</fullName>
    </submittedName>
</protein>
<evidence type="ECO:0000259" key="2">
    <source>
        <dbReference type="Pfam" id="PF26079"/>
    </source>
</evidence>
<dbReference type="Pfam" id="PF26078">
    <property type="entry name" value="Baseplate_J_M"/>
    <property type="match status" value="1"/>
</dbReference>
<dbReference type="InterPro" id="IPR014507">
    <property type="entry name" value="Baseplate_assembly_J_pred"/>
</dbReference>
<evidence type="ECO:0000313" key="4">
    <source>
        <dbReference type="Proteomes" id="UP000441586"/>
    </source>
</evidence>
<dbReference type="InterPro" id="IPR058531">
    <property type="entry name" value="Baseplate_J_M"/>
</dbReference>
<comment type="caution">
    <text evidence="3">The sequence shown here is derived from an EMBL/GenBank/DDBJ whole genome shotgun (WGS) entry which is preliminary data.</text>
</comment>
<dbReference type="PANTHER" id="PTHR35862">
    <property type="entry name" value="FELS-2 PROPHAGE PROTEIN"/>
    <property type="match status" value="1"/>
</dbReference>
<accession>A0A6A4RF14</accession>
<dbReference type="PIRSF" id="PIRSF020481">
    <property type="entry name" value="BAP"/>
    <property type="match status" value="1"/>
</dbReference>
<name>A0A6A4RF14_9RHOB</name>
<feature type="domain" description="Baseplate J-like C-terminal" evidence="2">
    <location>
        <begin position="213"/>
        <end position="293"/>
    </location>
</feature>
<dbReference type="EMBL" id="WSFO01000011">
    <property type="protein sequence ID" value="KAE9627927.1"/>
    <property type="molecule type" value="Genomic_DNA"/>
</dbReference>
<evidence type="ECO:0000313" key="3">
    <source>
        <dbReference type="EMBL" id="KAE9627927.1"/>
    </source>
</evidence>
<reference evidence="3 4" key="1">
    <citation type="submission" date="2019-12" db="EMBL/GenBank/DDBJ databases">
        <authorList>
            <person name="Zhang Y.-J."/>
        </authorList>
    </citation>
    <scope>NUCLEOTIDE SEQUENCE [LARGE SCALE GENOMIC DNA]</scope>
    <source>
        <strain evidence="3 4">H18S-6</strain>
    </source>
</reference>
<feature type="domain" description="Baseplate J-like central" evidence="1">
    <location>
        <begin position="134"/>
        <end position="207"/>
    </location>
</feature>
<dbReference type="InterPro" id="IPR052726">
    <property type="entry name" value="Phage_Baseplate_Hub"/>
</dbReference>
<dbReference type="PANTHER" id="PTHR35862:SF1">
    <property type="entry name" value="FELS-2 PROPHAGE PROTEIN"/>
    <property type="match status" value="1"/>
</dbReference>
<gene>
    <name evidence="3" type="ORF">GP644_17690</name>
</gene>
<sequence>MMAGGFTAIDMSQLPAPNVVLPVSYEATLTAMLAELRARDPIFDALVESDPAYKILEIAAYYKTLTDQRVNDGARAVMPAYATGSDLDQIAVRFGVERLVIDPGDPDALPPVEPVLESDEDFRRRMLLAFEGLSTAGPAGAYIFHALGADAEVADASVQSPAPGQVLVSILSRTGNGTADAELVANVTAVISADDVRPLTDQVTVQAATITDYAITATLTVLPGPDSTVVRQSAEDAAADFAAAQHRLGRDVTLSGLYAALHRPGVQNVTLTSPAADIVIGEAQAPYCTGIIVTVGGTDA</sequence>
<proteinExistence type="predicted"/>
<dbReference type="Pfam" id="PF26079">
    <property type="entry name" value="Baseplate_J_C"/>
    <property type="match status" value="1"/>
</dbReference>
<organism evidence="3 4">
    <name type="scientific">Parasedimentitalea maritima</name>
    <dbReference type="NCBI Taxonomy" id="2578117"/>
    <lineage>
        <taxon>Bacteria</taxon>
        <taxon>Pseudomonadati</taxon>
        <taxon>Pseudomonadota</taxon>
        <taxon>Alphaproteobacteria</taxon>
        <taxon>Rhodobacterales</taxon>
        <taxon>Paracoccaceae</taxon>
        <taxon>Parasedimentitalea</taxon>
    </lineage>
</organism>